<evidence type="ECO:0000313" key="3">
    <source>
        <dbReference type="Proteomes" id="UP000039046"/>
    </source>
</evidence>
<sequence length="210" mass="22951">MALQKKIAVIIGSTRTNRVGPAVANHVFDLLKPLAATAGVTLDLIDIVDQKLPLYDEPTHPGGLPKEDPTPHYANDFSRKWSGLVRQYDAYAFVTPEYNGSVPAGLKNALDYLFYEWSGKPAGIVSYGGGGGKKSAAHLEDICKVLRLKSVPTKAAFRTPRDLLPHYLEKKEVTAENLQLWKEAGSDAAAETMFSEILEQLKANENEAAQ</sequence>
<dbReference type="PANTHER" id="PTHR30543:SF21">
    <property type="entry name" value="NAD(P)H-DEPENDENT FMN REDUCTASE LOT6"/>
    <property type="match status" value="1"/>
</dbReference>
<evidence type="ECO:0000259" key="1">
    <source>
        <dbReference type="Pfam" id="PF03358"/>
    </source>
</evidence>
<dbReference type="AlphaFoldDB" id="A0A0A1SZJ7"/>
<dbReference type="HOGENOM" id="CLU_055322_2_0_1"/>
<dbReference type="OrthoDB" id="68575at2759"/>
<feature type="domain" description="NADPH-dependent FMN reductase-like" evidence="1">
    <location>
        <begin position="6"/>
        <end position="155"/>
    </location>
</feature>
<dbReference type="InterPro" id="IPR005025">
    <property type="entry name" value="FMN_Rdtase-like_dom"/>
</dbReference>
<dbReference type="GO" id="GO:0016491">
    <property type="term" value="F:oxidoreductase activity"/>
    <property type="evidence" value="ECO:0007669"/>
    <property type="project" value="InterPro"/>
</dbReference>
<name>A0A0A1SZJ7_9HYPO</name>
<accession>A0A0A1SZJ7</accession>
<protein>
    <recommendedName>
        <fullName evidence="1">NADPH-dependent FMN reductase-like domain-containing protein</fullName>
    </recommendedName>
</protein>
<dbReference type="EMBL" id="CDHN01000002">
    <property type="protein sequence ID" value="CEJ85646.1"/>
    <property type="molecule type" value="Genomic_DNA"/>
</dbReference>
<reference evidence="2 3" key="1">
    <citation type="journal article" date="2015" name="Genome Announc.">
        <title>Draft Genome Sequence and Gene Annotation of the Entomopathogenic Fungus Verticillium hemipterigenum.</title>
        <authorList>
            <person name="Horn F."/>
            <person name="Habel A."/>
            <person name="Scharf D.H."/>
            <person name="Dworschak J."/>
            <person name="Brakhage A.A."/>
            <person name="Guthke R."/>
            <person name="Hertweck C."/>
            <person name="Linde J."/>
        </authorList>
    </citation>
    <scope>NUCLEOTIDE SEQUENCE [LARGE SCALE GENOMIC DNA]</scope>
</reference>
<keyword evidence="3" id="KW-1185">Reference proteome</keyword>
<dbReference type="STRING" id="1531966.A0A0A1SZJ7"/>
<proteinExistence type="predicted"/>
<organism evidence="2 3">
    <name type="scientific">[Torrubiella] hemipterigena</name>
    <dbReference type="NCBI Taxonomy" id="1531966"/>
    <lineage>
        <taxon>Eukaryota</taxon>
        <taxon>Fungi</taxon>
        <taxon>Dikarya</taxon>
        <taxon>Ascomycota</taxon>
        <taxon>Pezizomycotina</taxon>
        <taxon>Sordariomycetes</taxon>
        <taxon>Hypocreomycetidae</taxon>
        <taxon>Hypocreales</taxon>
        <taxon>Clavicipitaceae</taxon>
        <taxon>Clavicipitaceae incertae sedis</taxon>
        <taxon>'Torrubiella' clade</taxon>
    </lineage>
</organism>
<dbReference type="GO" id="GO:0010181">
    <property type="term" value="F:FMN binding"/>
    <property type="evidence" value="ECO:0007669"/>
    <property type="project" value="TreeGrafter"/>
</dbReference>
<dbReference type="InterPro" id="IPR050712">
    <property type="entry name" value="NAD(P)H-dep_reductase"/>
</dbReference>
<dbReference type="Pfam" id="PF03358">
    <property type="entry name" value="FMN_red"/>
    <property type="match status" value="1"/>
</dbReference>
<gene>
    <name evidence="2" type="ORF">VHEMI03832</name>
</gene>
<dbReference type="GO" id="GO:0005829">
    <property type="term" value="C:cytosol"/>
    <property type="evidence" value="ECO:0007669"/>
    <property type="project" value="TreeGrafter"/>
</dbReference>
<dbReference type="InterPro" id="IPR029039">
    <property type="entry name" value="Flavoprotein-like_sf"/>
</dbReference>
<dbReference type="PANTHER" id="PTHR30543">
    <property type="entry name" value="CHROMATE REDUCTASE"/>
    <property type="match status" value="1"/>
</dbReference>
<dbReference type="Proteomes" id="UP000039046">
    <property type="component" value="Unassembled WGS sequence"/>
</dbReference>
<dbReference type="SUPFAM" id="SSF52218">
    <property type="entry name" value="Flavoproteins"/>
    <property type="match status" value="1"/>
</dbReference>
<evidence type="ECO:0000313" key="2">
    <source>
        <dbReference type="EMBL" id="CEJ85646.1"/>
    </source>
</evidence>
<dbReference type="Gene3D" id="3.40.50.360">
    <property type="match status" value="1"/>
</dbReference>